<dbReference type="EMBL" id="CP034159">
    <property type="protein sequence ID" value="AZI32760.1"/>
    <property type="molecule type" value="Genomic_DNA"/>
</dbReference>
<reference evidence="2" key="1">
    <citation type="submission" date="2018-11" db="EMBL/GenBank/DDBJ databases">
        <title>Proposal to divide the Flavobacteriaceae and reorganize its genera based on Amino Acid Identity values calculated from whole genome sequences.</title>
        <authorList>
            <person name="Nicholson A.C."/>
            <person name="Gulvik C.A."/>
            <person name="Whitney A.M."/>
            <person name="Humrighouse B.W."/>
            <person name="Bell M."/>
            <person name="Holmes B."/>
            <person name="Steigerwalt A.G."/>
            <person name="Villarma A."/>
            <person name="Sheth M."/>
            <person name="Batra D."/>
            <person name="Pryor J."/>
            <person name="Bernardet J.-F."/>
            <person name="Hugo C."/>
            <person name="Kampfer P."/>
            <person name="Newman J.D."/>
            <person name="McQuiston J.R."/>
        </authorList>
    </citation>
    <scope>NUCLEOTIDE SEQUENCE [LARGE SCALE GENOMIC DNA]</scope>
    <source>
        <strain evidence="2">G0081</strain>
    </source>
</reference>
<proteinExistence type="predicted"/>
<accession>A0A3G8XHA3</accession>
<dbReference type="KEGG" id="ccas:EIB73_05940"/>
<evidence type="ECO:0000313" key="1">
    <source>
        <dbReference type="EMBL" id="AZI32760.1"/>
    </source>
</evidence>
<organism evidence="1 2">
    <name type="scientific">Kaistella carnis</name>
    <dbReference type="NCBI Taxonomy" id="1241979"/>
    <lineage>
        <taxon>Bacteria</taxon>
        <taxon>Pseudomonadati</taxon>
        <taxon>Bacteroidota</taxon>
        <taxon>Flavobacteriia</taxon>
        <taxon>Flavobacteriales</taxon>
        <taxon>Weeksellaceae</taxon>
        <taxon>Chryseobacterium group</taxon>
        <taxon>Kaistella</taxon>
    </lineage>
</organism>
<dbReference type="RefSeq" id="WP_125023568.1">
    <property type="nucleotide sequence ID" value="NZ_CP034159.1"/>
</dbReference>
<dbReference type="Proteomes" id="UP000270185">
    <property type="component" value="Chromosome"/>
</dbReference>
<evidence type="ECO:0000313" key="2">
    <source>
        <dbReference type="Proteomes" id="UP000270185"/>
    </source>
</evidence>
<sequence>MKKNFTVFFVLAFAMFYSQEFKIISLKDSIPEKKNYEVFEFINNKSSTENSQYLATISCEGEKSLFSNIYEIAKFHSQNLGANSFRYIKKEETPNTIKIYFDIYYSTNEFIIENRKNEEENKIYVFGSDNLNDKKNRYYKLNGKLRTIENRKFDKIDYHLGYKVKIGQKDFMASPINFQINRNFKSIFLNTDGWGRNESREGVKDYGIVTVTTYELFYKFDKNLGYTLLEIY</sequence>
<dbReference type="AlphaFoldDB" id="A0A3G8XHA3"/>
<name>A0A3G8XHA3_9FLAO</name>
<protein>
    <submittedName>
        <fullName evidence="1">Uncharacterized protein</fullName>
    </submittedName>
</protein>
<gene>
    <name evidence="1" type="ORF">EIB73_05940</name>
</gene>
<dbReference type="OrthoDB" id="338827at2"/>
<keyword evidence="2" id="KW-1185">Reference proteome</keyword>